<evidence type="ECO:0000313" key="2">
    <source>
        <dbReference type="Proteomes" id="UP000593565"/>
    </source>
</evidence>
<dbReference type="EMBL" id="JAAGNN010000010">
    <property type="protein sequence ID" value="KAF4084278.1"/>
    <property type="molecule type" value="Genomic_DNA"/>
</dbReference>
<accession>A0A7J6ARZ4</accession>
<reference evidence="1 2" key="1">
    <citation type="submission" date="2020-02" db="EMBL/GenBank/DDBJ databases">
        <title>A chromosome-scale genome assembly of the black bullhead catfish (Ameiurus melas).</title>
        <authorList>
            <person name="Wen M."/>
            <person name="Zham M."/>
            <person name="Cabau C."/>
            <person name="Klopp C."/>
            <person name="Donnadieu C."/>
            <person name="Roques C."/>
            <person name="Bouchez O."/>
            <person name="Lampietro C."/>
            <person name="Jouanno E."/>
            <person name="Herpin A."/>
            <person name="Louis A."/>
            <person name="Berthelot C."/>
            <person name="Parey E."/>
            <person name="Roest-Crollius H."/>
            <person name="Braasch I."/>
            <person name="Postlethwait J."/>
            <person name="Robinson-Rechavi M."/>
            <person name="Echchiki A."/>
            <person name="Begum T."/>
            <person name="Montfort J."/>
            <person name="Schartl M."/>
            <person name="Bobe J."/>
            <person name="Guiguen Y."/>
        </authorList>
    </citation>
    <scope>NUCLEOTIDE SEQUENCE [LARGE SCALE GENOMIC DNA]</scope>
    <source>
        <strain evidence="1">M_S1</strain>
        <tissue evidence="1">Blood</tissue>
    </source>
</reference>
<dbReference type="AlphaFoldDB" id="A0A7J6ARZ4"/>
<gene>
    <name evidence="1" type="ORF">AMELA_G00126800</name>
</gene>
<comment type="caution">
    <text evidence="1">The sequence shown here is derived from an EMBL/GenBank/DDBJ whole genome shotgun (WGS) entry which is preliminary data.</text>
</comment>
<organism evidence="1 2">
    <name type="scientific">Ameiurus melas</name>
    <name type="common">Black bullhead</name>
    <name type="synonym">Silurus melas</name>
    <dbReference type="NCBI Taxonomy" id="219545"/>
    <lineage>
        <taxon>Eukaryota</taxon>
        <taxon>Metazoa</taxon>
        <taxon>Chordata</taxon>
        <taxon>Craniata</taxon>
        <taxon>Vertebrata</taxon>
        <taxon>Euteleostomi</taxon>
        <taxon>Actinopterygii</taxon>
        <taxon>Neopterygii</taxon>
        <taxon>Teleostei</taxon>
        <taxon>Ostariophysi</taxon>
        <taxon>Siluriformes</taxon>
        <taxon>Ictaluridae</taxon>
        <taxon>Ameiurus</taxon>
    </lineage>
</organism>
<name>A0A7J6ARZ4_AMEME</name>
<dbReference type="Proteomes" id="UP000593565">
    <property type="component" value="Unassembled WGS sequence"/>
</dbReference>
<proteinExistence type="predicted"/>
<protein>
    <submittedName>
        <fullName evidence="1">Uncharacterized protein</fullName>
    </submittedName>
</protein>
<sequence>MSVLHAQFEHSEFTGLEIADDHQGWRERRLRVIDTSNSQWHGKHMQELAYLHYIAIGQTRLFNTQPLHEAINTFTLPHCSAHFLTSVNKPLGLTGLYLECFLKSGITS</sequence>
<keyword evidence="2" id="KW-1185">Reference proteome</keyword>
<evidence type="ECO:0000313" key="1">
    <source>
        <dbReference type="EMBL" id="KAF4084278.1"/>
    </source>
</evidence>